<comment type="caution">
    <text evidence="1">The sequence shown here is derived from an EMBL/GenBank/DDBJ whole genome shotgun (WGS) entry which is preliminary data.</text>
</comment>
<evidence type="ECO:0000313" key="1">
    <source>
        <dbReference type="EMBL" id="CAL1672306.1"/>
    </source>
</evidence>
<dbReference type="EMBL" id="CAXIPU020000480">
    <property type="protein sequence ID" value="CAL1672306.1"/>
    <property type="molecule type" value="Genomic_DNA"/>
</dbReference>
<dbReference type="Proteomes" id="UP001497644">
    <property type="component" value="Unassembled WGS sequence"/>
</dbReference>
<evidence type="ECO:0000313" key="2">
    <source>
        <dbReference type="Proteomes" id="UP001497644"/>
    </source>
</evidence>
<proteinExistence type="predicted"/>
<protein>
    <submittedName>
        <fullName evidence="1">Uncharacterized protein</fullName>
    </submittedName>
</protein>
<organism evidence="1 2">
    <name type="scientific">Lasius platythorax</name>
    <dbReference type="NCBI Taxonomy" id="488582"/>
    <lineage>
        <taxon>Eukaryota</taxon>
        <taxon>Metazoa</taxon>
        <taxon>Ecdysozoa</taxon>
        <taxon>Arthropoda</taxon>
        <taxon>Hexapoda</taxon>
        <taxon>Insecta</taxon>
        <taxon>Pterygota</taxon>
        <taxon>Neoptera</taxon>
        <taxon>Endopterygota</taxon>
        <taxon>Hymenoptera</taxon>
        <taxon>Apocrita</taxon>
        <taxon>Aculeata</taxon>
        <taxon>Formicoidea</taxon>
        <taxon>Formicidae</taxon>
        <taxon>Formicinae</taxon>
        <taxon>Lasius</taxon>
        <taxon>Lasius</taxon>
    </lineage>
</organism>
<keyword evidence="2" id="KW-1185">Reference proteome</keyword>
<gene>
    <name evidence="1" type="ORF">LPLAT_LOCUS6976</name>
</gene>
<name>A0AAV2MZ28_9HYME</name>
<sequence>MCPRNFQDYFSSSSPEPVTIEPLLYCQKGIGYLHIETKEARCRACIDSKSQWLRIRKHTLVVDGVLVGINCRNCQKRLTGVRDGAECNACQDKYTEFLRDPTRVEHRYSEDTLVITIETIIEPVK</sequence>
<reference evidence="1" key="1">
    <citation type="submission" date="2024-04" db="EMBL/GenBank/DDBJ databases">
        <authorList>
            <consortium name="Molecular Ecology Group"/>
        </authorList>
    </citation>
    <scope>NUCLEOTIDE SEQUENCE</scope>
</reference>
<dbReference type="AlphaFoldDB" id="A0AAV2MZ28"/>
<accession>A0AAV2MZ28</accession>